<sequence length="156" mass="17674">MENSLWLAFTVYFLMLIYVKYRYRGIKDYPAQSWGREKFGVRMDVVAAGVDLFFSTDLKVELCSDSAGVVGEEAARVLILSLLHLAGLHRRSKGMEGPGLGVVKVGYDVFYASLPREETITIDHDMMVGPARPSQDFFLYKFLMQGRNFISVMNID</sequence>
<keyword evidence="1" id="KW-0472">Membrane</keyword>
<organism evidence="2 3">
    <name type="scientific">Phaseolus coccineus</name>
    <name type="common">Scarlet runner bean</name>
    <name type="synonym">Phaseolus multiflorus</name>
    <dbReference type="NCBI Taxonomy" id="3886"/>
    <lineage>
        <taxon>Eukaryota</taxon>
        <taxon>Viridiplantae</taxon>
        <taxon>Streptophyta</taxon>
        <taxon>Embryophyta</taxon>
        <taxon>Tracheophyta</taxon>
        <taxon>Spermatophyta</taxon>
        <taxon>Magnoliopsida</taxon>
        <taxon>eudicotyledons</taxon>
        <taxon>Gunneridae</taxon>
        <taxon>Pentapetalae</taxon>
        <taxon>rosids</taxon>
        <taxon>fabids</taxon>
        <taxon>Fabales</taxon>
        <taxon>Fabaceae</taxon>
        <taxon>Papilionoideae</taxon>
        <taxon>50 kb inversion clade</taxon>
        <taxon>NPAAA clade</taxon>
        <taxon>indigoferoid/millettioid clade</taxon>
        <taxon>Phaseoleae</taxon>
        <taxon>Phaseolus</taxon>
    </lineage>
</organism>
<evidence type="ECO:0000313" key="2">
    <source>
        <dbReference type="EMBL" id="KAK7373558.1"/>
    </source>
</evidence>
<keyword evidence="3" id="KW-1185">Reference proteome</keyword>
<gene>
    <name evidence="2" type="ORF">VNO80_06973</name>
</gene>
<accession>A0AAN9NMR1</accession>
<dbReference type="AlphaFoldDB" id="A0AAN9NMR1"/>
<keyword evidence="1" id="KW-1133">Transmembrane helix</keyword>
<keyword evidence="1" id="KW-0812">Transmembrane</keyword>
<evidence type="ECO:0000256" key="1">
    <source>
        <dbReference type="SAM" id="Phobius"/>
    </source>
</evidence>
<reference evidence="2 3" key="1">
    <citation type="submission" date="2024-01" db="EMBL/GenBank/DDBJ databases">
        <title>The genomes of 5 underutilized Papilionoideae crops provide insights into root nodulation and disease resistanc.</title>
        <authorList>
            <person name="Jiang F."/>
        </authorList>
    </citation>
    <scope>NUCLEOTIDE SEQUENCE [LARGE SCALE GENOMIC DNA]</scope>
    <source>
        <strain evidence="2">JINMINGXINNONG_FW02</strain>
        <tissue evidence="2">Leaves</tissue>
    </source>
</reference>
<name>A0AAN9NMR1_PHACN</name>
<comment type="caution">
    <text evidence="2">The sequence shown here is derived from an EMBL/GenBank/DDBJ whole genome shotgun (WGS) entry which is preliminary data.</text>
</comment>
<evidence type="ECO:0000313" key="3">
    <source>
        <dbReference type="Proteomes" id="UP001374584"/>
    </source>
</evidence>
<dbReference type="EMBL" id="JAYMYR010000003">
    <property type="protein sequence ID" value="KAK7373558.1"/>
    <property type="molecule type" value="Genomic_DNA"/>
</dbReference>
<protein>
    <submittedName>
        <fullName evidence="2">Uncharacterized protein</fullName>
    </submittedName>
</protein>
<dbReference type="Proteomes" id="UP001374584">
    <property type="component" value="Unassembled WGS sequence"/>
</dbReference>
<feature type="transmembrane region" description="Helical" evidence="1">
    <location>
        <begin position="6"/>
        <end position="23"/>
    </location>
</feature>
<proteinExistence type="predicted"/>